<protein>
    <submittedName>
        <fullName evidence="2">Uncharacterized protein</fullName>
    </submittedName>
</protein>
<evidence type="ECO:0000313" key="2">
    <source>
        <dbReference type="EMBL" id="GAG76805.1"/>
    </source>
</evidence>
<name>X1A3V9_9ZZZZ</name>
<gene>
    <name evidence="2" type="ORF">S01H4_35184</name>
</gene>
<reference evidence="2" key="1">
    <citation type="journal article" date="2014" name="Front. Microbiol.">
        <title>High frequency of phylogenetically diverse reductive dehalogenase-homologous genes in deep subseafloor sedimentary metagenomes.</title>
        <authorList>
            <person name="Kawai M."/>
            <person name="Futagami T."/>
            <person name="Toyoda A."/>
            <person name="Takaki Y."/>
            <person name="Nishi S."/>
            <person name="Hori S."/>
            <person name="Arai W."/>
            <person name="Tsubouchi T."/>
            <person name="Morono Y."/>
            <person name="Uchiyama I."/>
            <person name="Ito T."/>
            <person name="Fujiyama A."/>
            <person name="Inagaki F."/>
            <person name="Takami H."/>
        </authorList>
    </citation>
    <scope>NUCLEOTIDE SEQUENCE</scope>
    <source>
        <strain evidence="2">Expedition CK06-06</strain>
    </source>
</reference>
<feature type="non-terminal residue" evidence="2">
    <location>
        <position position="1"/>
    </location>
</feature>
<accession>X1A3V9</accession>
<organism evidence="2">
    <name type="scientific">marine sediment metagenome</name>
    <dbReference type="NCBI Taxonomy" id="412755"/>
    <lineage>
        <taxon>unclassified sequences</taxon>
        <taxon>metagenomes</taxon>
        <taxon>ecological metagenomes</taxon>
    </lineage>
</organism>
<keyword evidence="1" id="KW-0472">Membrane</keyword>
<keyword evidence="1" id="KW-0812">Transmembrane</keyword>
<dbReference type="EMBL" id="BART01018677">
    <property type="protein sequence ID" value="GAG76805.1"/>
    <property type="molecule type" value="Genomic_DNA"/>
</dbReference>
<keyword evidence="1" id="KW-1133">Transmembrane helix</keyword>
<sequence length="76" mass="8717">NECYFFGNINNVRNKATKKMVNDENVLISFFLSKALTFVFNTSFVFLCINLKISNATKNRVTLPSMYKEGTLVKIL</sequence>
<evidence type="ECO:0000256" key="1">
    <source>
        <dbReference type="SAM" id="Phobius"/>
    </source>
</evidence>
<proteinExistence type="predicted"/>
<comment type="caution">
    <text evidence="2">The sequence shown here is derived from an EMBL/GenBank/DDBJ whole genome shotgun (WGS) entry which is preliminary data.</text>
</comment>
<dbReference type="AlphaFoldDB" id="X1A3V9"/>
<feature type="transmembrane region" description="Helical" evidence="1">
    <location>
        <begin position="26"/>
        <end position="51"/>
    </location>
</feature>